<feature type="domain" description="DUF4234" evidence="2">
    <location>
        <begin position="17"/>
        <end position="100"/>
    </location>
</feature>
<feature type="transmembrane region" description="Helical" evidence="1">
    <location>
        <begin position="15"/>
        <end position="34"/>
    </location>
</feature>
<proteinExistence type="predicted"/>
<dbReference type="Proteomes" id="UP000184159">
    <property type="component" value="Unassembled WGS sequence"/>
</dbReference>
<evidence type="ECO:0000256" key="1">
    <source>
        <dbReference type="SAM" id="Phobius"/>
    </source>
</evidence>
<keyword evidence="1" id="KW-1133">Transmembrane helix</keyword>
<evidence type="ECO:0000313" key="3">
    <source>
        <dbReference type="EMBL" id="SHE98170.1"/>
    </source>
</evidence>
<dbReference type="Pfam" id="PF14018">
    <property type="entry name" value="DUF4234"/>
    <property type="match status" value="1"/>
</dbReference>
<protein>
    <recommendedName>
        <fullName evidence="2">DUF4234 domain-containing protein</fullName>
    </recommendedName>
</protein>
<dbReference type="EMBL" id="FQUH01000004">
    <property type="protein sequence ID" value="SHE98170.1"/>
    <property type="molecule type" value="Genomic_DNA"/>
</dbReference>
<dbReference type="AlphaFoldDB" id="A0A1M4XXK9"/>
<feature type="transmembrane region" description="Helical" evidence="1">
    <location>
        <begin position="73"/>
        <end position="93"/>
    </location>
</feature>
<feature type="transmembrane region" description="Helical" evidence="1">
    <location>
        <begin position="49"/>
        <end position="67"/>
    </location>
</feature>
<dbReference type="RefSeq" id="WP_072956821.1">
    <property type="nucleotide sequence ID" value="NZ_FQUH01000004.1"/>
</dbReference>
<keyword evidence="4" id="KW-1185">Reference proteome</keyword>
<organism evidence="3 4">
    <name type="scientific">Vibrio gazogenes DSM 21264 = NBRC 103151</name>
    <dbReference type="NCBI Taxonomy" id="1123492"/>
    <lineage>
        <taxon>Bacteria</taxon>
        <taxon>Pseudomonadati</taxon>
        <taxon>Pseudomonadota</taxon>
        <taxon>Gammaproteobacteria</taxon>
        <taxon>Vibrionales</taxon>
        <taxon>Vibrionaceae</taxon>
        <taxon>Vibrio</taxon>
    </lineage>
</organism>
<dbReference type="InterPro" id="IPR025328">
    <property type="entry name" value="DUF4234"/>
</dbReference>
<keyword evidence="1" id="KW-0812">Transmembrane</keyword>
<evidence type="ECO:0000259" key="2">
    <source>
        <dbReference type="Pfam" id="PF14018"/>
    </source>
</evidence>
<name>A0A1M4XXK9_VIBGA</name>
<sequence length="149" mass="17069">MKANLLKNKVNTKTSNFVLLSIATLGIYNVMWLFKNNSVMEEILEDKFFDYRILIVLAAFIGWSSALSADPEVSAIGGLLSILSCIFYVAWAFKAKKAIQKMMLNNYKIDYSMNSFYTLFFNVYYINFCINELEDEVEKSNVLSEKSTA</sequence>
<accession>A0A1M4XXK9</accession>
<evidence type="ECO:0000313" key="4">
    <source>
        <dbReference type="Proteomes" id="UP000184159"/>
    </source>
</evidence>
<reference evidence="4" key="1">
    <citation type="submission" date="2016-11" db="EMBL/GenBank/DDBJ databases">
        <authorList>
            <person name="Varghese N."/>
            <person name="Submissions S."/>
        </authorList>
    </citation>
    <scope>NUCLEOTIDE SEQUENCE [LARGE SCALE GENOMIC DNA]</scope>
    <source>
        <strain evidence="4">DSM 21264</strain>
    </source>
</reference>
<gene>
    <name evidence="3" type="ORF">SAMN02745781_01209</name>
</gene>
<keyword evidence="1" id="KW-0472">Membrane</keyword>